<keyword evidence="3" id="KW-0238">DNA-binding</keyword>
<dbReference type="Gene3D" id="1.10.10.60">
    <property type="entry name" value="Homeodomain-like"/>
    <property type="match status" value="1"/>
</dbReference>
<dbReference type="SUPFAM" id="SSF46689">
    <property type="entry name" value="Homeodomain-like"/>
    <property type="match status" value="1"/>
</dbReference>
<evidence type="ECO:0000256" key="4">
    <source>
        <dbReference type="ARBA" id="ARBA00023163"/>
    </source>
</evidence>
<feature type="compositionally biased region" description="Low complexity" evidence="6">
    <location>
        <begin position="395"/>
        <end position="425"/>
    </location>
</feature>
<feature type="compositionally biased region" description="Basic and acidic residues" evidence="6">
    <location>
        <begin position="150"/>
        <end position="164"/>
    </location>
</feature>
<keyword evidence="4" id="KW-0804">Transcription</keyword>
<feature type="compositionally biased region" description="Low complexity" evidence="6">
    <location>
        <begin position="189"/>
        <end position="200"/>
    </location>
</feature>
<dbReference type="OrthoDB" id="10580721at2759"/>
<evidence type="ECO:0000313" key="9">
    <source>
        <dbReference type="Proteomes" id="UP000244336"/>
    </source>
</evidence>
<dbReference type="NCBIfam" id="TIGR01557">
    <property type="entry name" value="myb_SHAQKYF"/>
    <property type="match status" value="1"/>
</dbReference>
<dbReference type="InterPro" id="IPR009057">
    <property type="entry name" value="Homeodomain-like_sf"/>
</dbReference>
<sequence>MTPHASAMAPEAAGADGSRGSDMEAAARSKPRKRKKSRPPPMEAAAQSKPTKRKKKVASSSAAAAGPATPSLPSGGDGQQQQLAAGDDGQQQRGKQRVVWTEELHDMFLKAYNILGEDAVPKKILALMNVDGITRENVASHLQKYRLSLKQEEKRVPDKGDERPNLQAEASSSQTLLPTTPSPHPPPAQAQEPAPSSSLHPLPPQAPFASLNVSQLQVGHRGQQVLQTPPDCLGSNSTATDLLLGPGFPMAQPIQQRLFTPPPPLEATVATRRKLFKKQQEAGRDNAAASGYSSVLVGGSNAAQTLARAPAAAASRARKSRPGPHTQASQAASMASGECSVPDANVRYEEAEIENPMAQLGMAAEAEDGQGQAAADEMAAKEEEGQGPPAEPEAAEIAAGPEEGQGRASEPGAAAAGSVSPPGSSIHGQYWKIDDAEVSWDFGFLWYPTAAVARNKP</sequence>
<evidence type="ECO:0000256" key="6">
    <source>
        <dbReference type="SAM" id="MobiDB-lite"/>
    </source>
</evidence>
<evidence type="ECO:0000313" key="8">
    <source>
        <dbReference type="EMBL" id="PUZ57020.1"/>
    </source>
</evidence>
<evidence type="ECO:0000256" key="2">
    <source>
        <dbReference type="ARBA" id="ARBA00023015"/>
    </source>
</evidence>
<feature type="region of interest" description="Disordered" evidence="6">
    <location>
        <begin position="150"/>
        <end position="207"/>
    </location>
</feature>
<feature type="compositionally biased region" description="Low complexity" evidence="6">
    <location>
        <begin position="58"/>
        <end position="93"/>
    </location>
</feature>
<dbReference type="GO" id="GO:0003677">
    <property type="term" value="F:DNA binding"/>
    <property type="evidence" value="ECO:0007669"/>
    <property type="project" value="UniProtKB-KW"/>
</dbReference>
<organism evidence="8 9">
    <name type="scientific">Panicum hallii var. hallii</name>
    <dbReference type="NCBI Taxonomy" id="1504633"/>
    <lineage>
        <taxon>Eukaryota</taxon>
        <taxon>Viridiplantae</taxon>
        <taxon>Streptophyta</taxon>
        <taxon>Embryophyta</taxon>
        <taxon>Tracheophyta</taxon>
        <taxon>Spermatophyta</taxon>
        <taxon>Magnoliopsida</taxon>
        <taxon>Liliopsida</taxon>
        <taxon>Poales</taxon>
        <taxon>Poaceae</taxon>
        <taxon>PACMAD clade</taxon>
        <taxon>Panicoideae</taxon>
        <taxon>Panicodae</taxon>
        <taxon>Paniceae</taxon>
        <taxon>Panicinae</taxon>
        <taxon>Panicum</taxon>
        <taxon>Panicum sect. Panicum</taxon>
    </lineage>
</organism>
<evidence type="ECO:0000259" key="7">
    <source>
        <dbReference type="PROSITE" id="PS51294"/>
    </source>
</evidence>
<dbReference type="GO" id="GO:0003700">
    <property type="term" value="F:DNA-binding transcription factor activity"/>
    <property type="evidence" value="ECO:0007669"/>
    <property type="project" value="InterPro"/>
</dbReference>
<gene>
    <name evidence="8" type="ORF">GQ55_5G394800</name>
</gene>
<keyword evidence="9" id="KW-1185">Reference proteome</keyword>
<feature type="region of interest" description="Disordered" evidence="6">
    <location>
        <begin position="308"/>
        <end position="339"/>
    </location>
</feature>
<dbReference type="Proteomes" id="UP000244336">
    <property type="component" value="Chromosome 5"/>
</dbReference>
<feature type="domain" description="HTH myb-type" evidence="7">
    <location>
        <begin position="92"/>
        <end position="150"/>
    </location>
</feature>
<dbReference type="Pfam" id="PF00249">
    <property type="entry name" value="Myb_DNA-binding"/>
    <property type="match status" value="1"/>
</dbReference>
<evidence type="ECO:0000256" key="5">
    <source>
        <dbReference type="ARBA" id="ARBA00023242"/>
    </source>
</evidence>
<reference evidence="8 9" key="1">
    <citation type="submission" date="2018-04" db="EMBL/GenBank/DDBJ databases">
        <title>WGS assembly of Panicum hallii var. hallii HAL2.</title>
        <authorList>
            <person name="Lovell J."/>
            <person name="Jenkins J."/>
            <person name="Lowry D."/>
            <person name="Mamidi S."/>
            <person name="Sreedasyam A."/>
            <person name="Weng X."/>
            <person name="Barry K."/>
            <person name="Bonette J."/>
            <person name="Campitelli B."/>
            <person name="Daum C."/>
            <person name="Gordon S."/>
            <person name="Gould B."/>
            <person name="Lipzen A."/>
            <person name="MacQueen A."/>
            <person name="Palacio-Mejia J."/>
            <person name="Plott C."/>
            <person name="Shakirov E."/>
            <person name="Shu S."/>
            <person name="Yoshinaga Y."/>
            <person name="Zane M."/>
            <person name="Rokhsar D."/>
            <person name="Grimwood J."/>
            <person name="Schmutz J."/>
            <person name="Juenger T."/>
        </authorList>
    </citation>
    <scope>NUCLEOTIDE SEQUENCE [LARGE SCALE GENOMIC DNA]</scope>
    <source>
        <strain evidence="9">cv. HAL2</strain>
    </source>
</reference>
<dbReference type="PANTHER" id="PTHR31442">
    <property type="entry name" value="HOMEODOMAIN-LIKE SUPERFAMILY PROTEIN-RELATED"/>
    <property type="match status" value="1"/>
</dbReference>
<evidence type="ECO:0000256" key="1">
    <source>
        <dbReference type="ARBA" id="ARBA00004123"/>
    </source>
</evidence>
<feature type="region of interest" description="Disordered" evidence="6">
    <location>
        <begin position="1"/>
        <end position="98"/>
    </location>
</feature>
<dbReference type="Gramene" id="PUZ57020">
    <property type="protein sequence ID" value="PUZ57020"/>
    <property type="gene ID" value="GQ55_5G394800"/>
</dbReference>
<feature type="region of interest" description="Disordered" evidence="6">
    <location>
        <begin position="365"/>
        <end position="428"/>
    </location>
</feature>
<dbReference type="InterPro" id="IPR044841">
    <property type="entry name" value="LUX/BOA-like"/>
</dbReference>
<comment type="subcellular location">
    <subcellularLocation>
        <location evidence="1">Nucleus</location>
    </subcellularLocation>
</comment>
<dbReference type="FunFam" id="1.10.10.60:FF:000007">
    <property type="entry name" value="Two-component response regulator"/>
    <property type="match status" value="1"/>
</dbReference>
<dbReference type="PROSITE" id="PS51294">
    <property type="entry name" value="HTH_MYB"/>
    <property type="match status" value="1"/>
</dbReference>
<protein>
    <recommendedName>
        <fullName evidence="7">HTH myb-type domain-containing protein</fullName>
    </recommendedName>
</protein>
<keyword evidence="2" id="KW-0805">Transcription regulation</keyword>
<keyword evidence="5" id="KW-0539">Nucleus</keyword>
<proteinExistence type="predicted"/>
<feature type="compositionally biased region" description="Basic residues" evidence="6">
    <location>
        <begin position="29"/>
        <end position="38"/>
    </location>
</feature>
<dbReference type="STRING" id="1504633.A0A2T7DN52"/>
<name>A0A2T7DN52_9POAL</name>
<dbReference type="InterPro" id="IPR006447">
    <property type="entry name" value="Myb_dom_plants"/>
</dbReference>
<dbReference type="GO" id="GO:0005634">
    <property type="term" value="C:nucleus"/>
    <property type="evidence" value="ECO:0007669"/>
    <property type="project" value="UniProtKB-SubCell"/>
</dbReference>
<evidence type="ECO:0000256" key="3">
    <source>
        <dbReference type="ARBA" id="ARBA00023125"/>
    </source>
</evidence>
<dbReference type="PANTHER" id="PTHR31442:SF29">
    <property type="entry name" value="HOMEODOMAIN-LIKE SUPERFAMILY PROTEIN"/>
    <property type="match status" value="1"/>
</dbReference>
<dbReference type="AlphaFoldDB" id="A0A2T7DN52"/>
<dbReference type="InterPro" id="IPR001005">
    <property type="entry name" value="SANT/Myb"/>
</dbReference>
<dbReference type="EMBL" id="CM009753">
    <property type="protein sequence ID" value="PUZ57020.1"/>
    <property type="molecule type" value="Genomic_DNA"/>
</dbReference>
<accession>A0A2T7DN52</accession>
<dbReference type="InterPro" id="IPR017930">
    <property type="entry name" value="Myb_dom"/>
</dbReference>